<dbReference type="InterPro" id="IPR010287">
    <property type="entry name" value="DUF892_YciF-like"/>
</dbReference>
<name>A0A4R5DS77_9BACT</name>
<dbReference type="SUPFAM" id="SSF47240">
    <property type="entry name" value="Ferritin-like"/>
    <property type="match status" value="1"/>
</dbReference>
<dbReference type="RefSeq" id="WP_131957073.1">
    <property type="nucleotide sequence ID" value="NZ_SMFL01000002.1"/>
</dbReference>
<dbReference type="Pfam" id="PF05974">
    <property type="entry name" value="DUF892"/>
    <property type="match status" value="1"/>
</dbReference>
<dbReference type="PANTHER" id="PTHR30565:SF9">
    <property type="entry name" value="PROTEIN YCIF"/>
    <property type="match status" value="1"/>
</dbReference>
<protein>
    <submittedName>
        <fullName evidence="1">DUF892 family protein</fullName>
    </submittedName>
</protein>
<gene>
    <name evidence="1" type="ORF">E0F88_05155</name>
</gene>
<dbReference type="InterPro" id="IPR047114">
    <property type="entry name" value="YciF"/>
</dbReference>
<dbReference type="EMBL" id="SMFL01000002">
    <property type="protein sequence ID" value="TDE17282.1"/>
    <property type="molecule type" value="Genomic_DNA"/>
</dbReference>
<dbReference type="InterPro" id="IPR012347">
    <property type="entry name" value="Ferritin-like"/>
</dbReference>
<evidence type="ECO:0000313" key="1">
    <source>
        <dbReference type="EMBL" id="TDE17282.1"/>
    </source>
</evidence>
<dbReference type="InterPro" id="IPR009078">
    <property type="entry name" value="Ferritin-like_SF"/>
</dbReference>
<comment type="caution">
    <text evidence="1">The sequence shown here is derived from an EMBL/GenBank/DDBJ whole genome shotgun (WGS) entry which is preliminary data.</text>
</comment>
<dbReference type="OrthoDB" id="954235at2"/>
<evidence type="ECO:0000313" key="2">
    <source>
        <dbReference type="Proteomes" id="UP000294850"/>
    </source>
</evidence>
<accession>A0A4R5DS77</accession>
<dbReference type="AlphaFoldDB" id="A0A4R5DS77"/>
<sequence length="169" mass="19483">MNTQDLINVEKSDLDKFFIHHLNKVYAAKTLLISELPQIMDQAHFSDLRQAMLDTVEGVKNQIERMDEIYEILPAEFLESDSSGLKGLVEDSFKDINHYGGNPELRDMSILFYLHNIESIEMASFQILEMASVKLKNDRIKQLIKENYEEAKADRTLLLLISAKYISTV</sequence>
<dbReference type="Proteomes" id="UP000294850">
    <property type="component" value="Unassembled WGS sequence"/>
</dbReference>
<proteinExistence type="predicted"/>
<dbReference type="Gene3D" id="1.20.1260.10">
    <property type="match status" value="1"/>
</dbReference>
<keyword evidence="2" id="KW-1185">Reference proteome</keyword>
<dbReference type="PANTHER" id="PTHR30565">
    <property type="entry name" value="PROTEIN YCIF"/>
    <property type="match status" value="1"/>
</dbReference>
<reference evidence="1 2" key="1">
    <citation type="submission" date="2019-03" db="EMBL/GenBank/DDBJ databases">
        <title>Dyadobacter AR-3-6 sp. nov., isolated from arctic soil.</title>
        <authorList>
            <person name="Chaudhary D.K."/>
        </authorList>
    </citation>
    <scope>NUCLEOTIDE SEQUENCE [LARGE SCALE GENOMIC DNA]</scope>
    <source>
        <strain evidence="1 2">AR-3-6</strain>
    </source>
</reference>
<organism evidence="1 2">
    <name type="scientific">Dyadobacter psychrotolerans</name>
    <dbReference type="NCBI Taxonomy" id="2541721"/>
    <lineage>
        <taxon>Bacteria</taxon>
        <taxon>Pseudomonadati</taxon>
        <taxon>Bacteroidota</taxon>
        <taxon>Cytophagia</taxon>
        <taxon>Cytophagales</taxon>
        <taxon>Spirosomataceae</taxon>
        <taxon>Dyadobacter</taxon>
    </lineage>
</organism>